<feature type="region of interest" description="Disordered" evidence="1">
    <location>
        <begin position="822"/>
        <end position="867"/>
    </location>
</feature>
<feature type="compositionally biased region" description="Gly residues" evidence="1">
    <location>
        <begin position="78"/>
        <end position="89"/>
    </location>
</feature>
<feature type="compositionally biased region" description="Polar residues" evidence="1">
    <location>
        <begin position="674"/>
        <end position="697"/>
    </location>
</feature>
<feature type="compositionally biased region" description="Basic and acidic residues" evidence="1">
    <location>
        <begin position="1033"/>
        <end position="1047"/>
    </location>
</feature>
<feature type="compositionally biased region" description="Low complexity" evidence="1">
    <location>
        <begin position="959"/>
        <end position="972"/>
    </location>
</feature>
<feature type="compositionally biased region" description="Low complexity" evidence="1">
    <location>
        <begin position="376"/>
        <end position="387"/>
    </location>
</feature>
<feature type="region of interest" description="Disordered" evidence="1">
    <location>
        <begin position="656"/>
        <end position="761"/>
    </location>
</feature>
<feature type="compositionally biased region" description="Polar residues" evidence="1">
    <location>
        <begin position="538"/>
        <end position="566"/>
    </location>
</feature>
<keyword evidence="3" id="KW-1185">Reference proteome</keyword>
<feature type="region of interest" description="Disordered" evidence="1">
    <location>
        <begin position="413"/>
        <end position="466"/>
    </location>
</feature>
<feature type="region of interest" description="Disordered" evidence="1">
    <location>
        <begin position="580"/>
        <end position="601"/>
    </location>
</feature>
<feature type="compositionally biased region" description="Acidic residues" evidence="1">
    <location>
        <begin position="1324"/>
        <end position="1334"/>
    </location>
</feature>
<feature type="compositionally biased region" description="Low complexity" evidence="1">
    <location>
        <begin position="980"/>
        <end position="990"/>
    </location>
</feature>
<feature type="region of interest" description="Disordered" evidence="1">
    <location>
        <begin position="509"/>
        <end position="566"/>
    </location>
</feature>
<dbReference type="OrthoDB" id="3360379at2759"/>
<feature type="compositionally biased region" description="Low complexity" evidence="1">
    <location>
        <begin position="111"/>
        <end position="122"/>
    </location>
</feature>
<feature type="compositionally biased region" description="Basic and acidic residues" evidence="1">
    <location>
        <begin position="797"/>
        <end position="807"/>
    </location>
</feature>
<dbReference type="STRING" id="1330018.A0A167K207"/>
<feature type="region of interest" description="Disordered" evidence="1">
    <location>
        <begin position="306"/>
        <end position="400"/>
    </location>
</feature>
<feature type="compositionally biased region" description="Polar residues" evidence="1">
    <location>
        <begin position="1063"/>
        <end position="1077"/>
    </location>
</feature>
<dbReference type="Proteomes" id="UP000076738">
    <property type="component" value="Unassembled WGS sequence"/>
</dbReference>
<feature type="region of interest" description="Disordered" evidence="1">
    <location>
        <begin position="35"/>
        <end position="62"/>
    </location>
</feature>
<feature type="compositionally biased region" description="Gly residues" evidence="1">
    <location>
        <begin position="509"/>
        <end position="520"/>
    </location>
</feature>
<feature type="region of interest" description="Disordered" evidence="1">
    <location>
        <begin position="952"/>
        <end position="991"/>
    </location>
</feature>
<accession>A0A167K207</accession>
<name>A0A167K207_CALVF</name>
<reference evidence="2 3" key="1">
    <citation type="journal article" date="2016" name="Mol. Biol. Evol.">
        <title>Comparative Genomics of Early-Diverging Mushroom-Forming Fungi Provides Insights into the Origins of Lignocellulose Decay Capabilities.</title>
        <authorList>
            <person name="Nagy L.G."/>
            <person name="Riley R."/>
            <person name="Tritt A."/>
            <person name="Adam C."/>
            <person name="Daum C."/>
            <person name="Floudas D."/>
            <person name="Sun H."/>
            <person name="Yadav J.S."/>
            <person name="Pangilinan J."/>
            <person name="Larsson K.H."/>
            <person name="Matsuura K."/>
            <person name="Barry K."/>
            <person name="Labutti K."/>
            <person name="Kuo R."/>
            <person name="Ohm R.A."/>
            <person name="Bhattacharya S.S."/>
            <person name="Shirouzu T."/>
            <person name="Yoshinaga Y."/>
            <person name="Martin F.M."/>
            <person name="Grigoriev I.V."/>
            <person name="Hibbett D.S."/>
        </authorList>
    </citation>
    <scope>NUCLEOTIDE SEQUENCE [LARGE SCALE GENOMIC DNA]</scope>
    <source>
        <strain evidence="2 3">TUFC12733</strain>
    </source>
</reference>
<sequence length="1562" mass="168537">MSYAPLDAPSHHPSYGTTSSASTLTRLAHLLAKDTRRTSADASLSASTRSQGHSRSQSDESDWYAARYNAPLAAAGAGRQGRGMSGLGQGLIARGGDSGGSSSDDRESTVRGRPGVMRPRGGSASAGHPYATTLGMSSQAYGTYPRGALQRPTPGTPLRAPQLRVQPPTPSQAQVDRALHEQQTPKRRGPSFYALDSGPGIGESPQPSPLKPNKSAAAIARFRAAAAKHDHARYGVESEEPVVPFYSTKISPSPRSTAAVLPATTLSVITSTAALEAAGLPPTPPLQSNFGTATVYPPVRVSGVPPLSPPQEPVRLSGQHPFAGPGVGRSFAKEQELSPRRVRSHGSMLSAFEKPNTPPKSPNRAGFPPQTQQYTAPSFPSHPFAPAYTSPTSQRAPNTSATTALAATSLSVPPLRVPQPQPPQQLQNSGHPFADPTFRRQRMDSGPDAADNPYAQWTGRNRSQTNLDLSRPPPVPTHWQQHMLRPSASAFDLRSPTSPPNGAGVGLGIGHPTGPNGAGGWHLFPRLTSSKSHGRLKPSTSTFATSGAAGETQQSARTDSSHQSLQVRTACDALVFPRPRLRPHEISPPDSPNGESPLFTPGEWARMQRQRNNLAETDPVPPQPRSAYLQRVLAEGQQRERERAEWAAAAERGQIFNRRRAKSMPRSRERPRTNVPQSQSHSDLARPSVNSSRGTISDSEDSHGHWWNKKKVSNDSHIGRNPSTRSRVLRKASSASVSGRGERPRTESMPASVDPHARTSAVAAPNGTTVMRADSLLRQRNAAGMLNGQSNGQGPSHRMEPRNPRIARTSDDLPLVDIRPGAVQAPEQEKPPPMPQTRPKATAPPRKEQSMLTTHTALHGSLPPSPTPRVGVAVSTPLIHPHIPHPYAAAFGFPSASALPSASNTTRRNGRDRDTFRAPSPNALTAGPHLVEPERMHHLGEEAVLGDVARRHRMPPRPSQLSSTQSSPQAQPGTTKQRSPRVPVPSYYSPALPPMLQEMLESSDDGREFLASIDGEHDDDEDEDEQSRASTPRPDDKRRGYHWDQNTERALLIAAGLNPSPSPDTSEQFFSHASPAQSKELLAPPLDERILGATGSRTTPEDESGFVTASEGPFGESKEELGELDEMPDMQDMPEIPSLPESDVHLPGSFYAQPAARSVNTLASSMLLPPGVSPRLPYSPTSPPLAASPKSLRHPSTPGESDSPGDEARRPFPMSRGSSGEAGSRLSPRSPRSTRRTFSYGSRSSSVLLDPPAPLGGLDQIEAQMYKDLYWTPAEDVDPQAVDEQLEAELSEARAAREQDRWEREREREEREQHIEAPLPPNIEVEESESEMETEEHMHPLPPFATPPRNAESESEQYLTPEGTGSRSRRPSSERAETPMSAYNESFGHGNDDIRVRHVGAMHVPEPTFTQVRHLSVPLSLMESEGTEIASTFAPSSPMAQRIISLTTATEGHLSTPSSTFASEFGARHSHLTAVSMGTSNTSGNERMSGLLSDFPQPPEDHATTGSFTPSSYMQSSYYTPAESLEEFPLELRVGESPTVHLATLRTSEVGDSPQTAEARLR</sequence>
<dbReference type="EMBL" id="KV417296">
    <property type="protein sequence ID" value="KZO94174.1"/>
    <property type="molecule type" value="Genomic_DNA"/>
</dbReference>
<feature type="region of interest" description="Disordered" evidence="1">
    <location>
        <begin position="785"/>
        <end position="807"/>
    </location>
</feature>
<feature type="compositionally biased region" description="Low complexity" evidence="1">
    <location>
        <begin position="1224"/>
        <end position="1239"/>
    </location>
</feature>
<organism evidence="2 3">
    <name type="scientific">Calocera viscosa (strain TUFC12733)</name>
    <dbReference type="NCBI Taxonomy" id="1330018"/>
    <lineage>
        <taxon>Eukaryota</taxon>
        <taxon>Fungi</taxon>
        <taxon>Dikarya</taxon>
        <taxon>Basidiomycota</taxon>
        <taxon>Agaricomycotina</taxon>
        <taxon>Dacrymycetes</taxon>
        <taxon>Dacrymycetales</taxon>
        <taxon>Dacrymycetaceae</taxon>
        <taxon>Calocera</taxon>
    </lineage>
</organism>
<gene>
    <name evidence="2" type="ORF">CALVIDRAFT_539218</name>
</gene>
<feature type="region of interest" description="Disordered" evidence="1">
    <location>
        <begin position="1"/>
        <end position="23"/>
    </location>
</feature>
<evidence type="ECO:0000313" key="2">
    <source>
        <dbReference type="EMBL" id="KZO94174.1"/>
    </source>
</evidence>
<feature type="region of interest" description="Disordered" evidence="1">
    <location>
        <begin position="1012"/>
        <end position="1148"/>
    </location>
</feature>
<feature type="compositionally biased region" description="Basic and acidic residues" evidence="1">
    <location>
        <begin position="1291"/>
        <end position="1315"/>
    </location>
</feature>
<feature type="region of interest" description="Disordered" evidence="1">
    <location>
        <begin position="75"/>
        <end position="213"/>
    </location>
</feature>
<evidence type="ECO:0000313" key="3">
    <source>
        <dbReference type="Proteomes" id="UP000076738"/>
    </source>
</evidence>
<protein>
    <submittedName>
        <fullName evidence="2">Uncharacterized protein</fullName>
    </submittedName>
</protein>
<evidence type="ECO:0000256" key="1">
    <source>
        <dbReference type="SAM" id="MobiDB-lite"/>
    </source>
</evidence>
<proteinExistence type="predicted"/>
<feature type="region of interest" description="Disordered" evidence="1">
    <location>
        <begin position="899"/>
        <end position="934"/>
    </location>
</feature>
<feature type="region of interest" description="Disordered" evidence="1">
    <location>
        <begin position="1165"/>
        <end position="1259"/>
    </location>
</feature>
<feature type="compositionally biased region" description="Polar residues" evidence="1">
    <location>
        <begin position="40"/>
        <end position="55"/>
    </location>
</feature>
<feature type="region of interest" description="Disordered" evidence="1">
    <location>
        <begin position="1277"/>
        <end position="1389"/>
    </location>
</feature>
<feature type="compositionally biased region" description="Acidic residues" evidence="1">
    <location>
        <begin position="1016"/>
        <end position="1025"/>
    </location>
</feature>
<feature type="compositionally biased region" description="Polar residues" evidence="1">
    <location>
        <begin position="389"/>
        <end position="398"/>
    </location>
</feature>